<evidence type="ECO:0000313" key="4">
    <source>
        <dbReference type="Proteomes" id="UP000076154"/>
    </source>
</evidence>
<keyword evidence="1" id="KW-0238">DNA-binding</keyword>
<feature type="region of interest" description="Disordered" evidence="2">
    <location>
        <begin position="160"/>
        <end position="182"/>
    </location>
</feature>
<evidence type="ECO:0000313" key="3">
    <source>
        <dbReference type="EMBL" id="RDB22688.1"/>
    </source>
</evidence>
<dbReference type="GO" id="GO:0003677">
    <property type="term" value="F:DNA binding"/>
    <property type="evidence" value="ECO:0007669"/>
    <property type="project" value="UniProtKB-KW"/>
</dbReference>
<dbReference type="EMBL" id="LUEZ02000049">
    <property type="protein sequence ID" value="RDB22688.1"/>
    <property type="molecule type" value="Genomic_DNA"/>
</dbReference>
<reference evidence="3" key="1">
    <citation type="submission" date="2018-04" db="EMBL/GenBank/DDBJ databases">
        <title>Whole genome sequencing of Hypsizygus marmoreus.</title>
        <authorList>
            <person name="Choi I.-G."/>
            <person name="Min B."/>
            <person name="Kim J.-G."/>
            <person name="Kim S."/>
            <person name="Oh Y.-L."/>
            <person name="Kong W.-S."/>
            <person name="Park H."/>
            <person name="Jeong J."/>
            <person name="Song E.-S."/>
        </authorList>
    </citation>
    <scope>NUCLEOTIDE SEQUENCE [LARGE SCALE GENOMIC DNA]</scope>
    <source>
        <strain evidence="3">51987-8</strain>
    </source>
</reference>
<dbReference type="Gene3D" id="1.10.150.130">
    <property type="match status" value="1"/>
</dbReference>
<evidence type="ECO:0000256" key="2">
    <source>
        <dbReference type="SAM" id="MobiDB-lite"/>
    </source>
</evidence>
<dbReference type="STRING" id="39966.A0A369JLG9"/>
<dbReference type="OrthoDB" id="3266428at2759"/>
<proteinExistence type="predicted"/>
<dbReference type="InterPro" id="IPR010998">
    <property type="entry name" value="Integrase_recombinase_N"/>
</dbReference>
<dbReference type="InParanoid" id="A0A369JLG9"/>
<organism evidence="3 4">
    <name type="scientific">Hypsizygus marmoreus</name>
    <name type="common">White beech mushroom</name>
    <name type="synonym">Agaricus marmoreus</name>
    <dbReference type="NCBI Taxonomy" id="39966"/>
    <lineage>
        <taxon>Eukaryota</taxon>
        <taxon>Fungi</taxon>
        <taxon>Dikarya</taxon>
        <taxon>Basidiomycota</taxon>
        <taxon>Agaricomycotina</taxon>
        <taxon>Agaricomycetes</taxon>
        <taxon>Agaricomycetidae</taxon>
        <taxon>Agaricales</taxon>
        <taxon>Tricholomatineae</taxon>
        <taxon>Lyophyllaceae</taxon>
        <taxon>Hypsizygus</taxon>
    </lineage>
</organism>
<evidence type="ECO:0008006" key="5">
    <source>
        <dbReference type="Google" id="ProtNLM"/>
    </source>
</evidence>
<dbReference type="SUPFAM" id="SSF47823">
    <property type="entry name" value="lambda integrase-like, N-terminal domain"/>
    <property type="match status" value="1"/>
</dbReference>
<protein>
    <recommendedName>
        <fullName evidence="5">Core-binding (CB) domain-containing protein</fullName>
    </recommendedName>
</protein>
<keyword evidence="4" id="KW-1185">Reference proteome</keyword>
<name>A0A369JLG9_HYPMA</name>
<gene>
    <name evidence="3" type="ORF">Hypma_010121</name>
</gene>
<sequence length="182" mass="20188">MMSVPTSISDAIVRKATAEILSDLSHRQRFHAVPATAHHSSLSKHWERIDATIQRAWKSSTTSKYQSGVDQFLKFCSAHGIPLSDTLPASEDLLCAFASSYAGLISGKTIRNKCTAIRSWHIKNHVHYLGDQQLSYVLKGAHNMTVLASFVWVFSTDHRPPGSQAERPLSPSPITATEYDRL</sequence>
<dbReference type="Proteomes" id="UP000076154">
    <property type="component" value="Unassembled WGS sequence"/>
</dbReference>
<accession>A0A369JLG9</accession>
<comment type="caution">
    <text evidence="3">The sequence shown here is derived from an EMBL/GenBank/DDBJ whole genome shotgun (WGS) entry which is preliminary data.</text>
</comment>
<dbReference type="AlphaFoldDB" id="A0A369JLG9"/>
<evidence type="ECO:0000256" key="1">
    <source>
        <dbReference type="ARBA" id="ARBA00023125"/>
    </source>
</evidence>